<evidence type="ECO:0000259" key="4">
    <source>
        <dbReference type="PROSITE" id="PS51000"/>
    </source>
</evidence>
<keyword evidence="3" id="KW-0804">Transcription</keyword>
<dbReference type="SUPFAM" id="SSF46785">
    <property type="entry name" value="Winged helix' DNA-binding domain"/>
    <property type="match status" value="1"/>
</dbReference>
<name>A0A0R1KF33_9LACO</name>
<evidence type="ECO:0000313" key="5">
    <source>
        <dbReference type="EMBL" id="KRK82000.1"/>
    </source>
</evidence>
<dbReference type="GO" id="GO:0003677">
    <property type="term" value="F:DNA binding"/>
    <property type="evidence" value="ECO:0007669"/>
    <property type="project" value="UniProtKB-KW"/>
</dbReference>
<dbReference type="PANTHER" id="PTHR30363">
    <property type="entry name" value="HTH-TYPE TRANSCRIPTIONAL REGULATOR SRLR-RELATED"/>
    <property type="match status" value="1"/>
</dbReference>
<organism evidence="5 6">
    <name type="scientific">Companilactobacillus bobalius DSM 19674</name>
    <dbReference type="NCBI Taxonomy" id="1423788"/>
    <lineage>
        <taxon>Bacteria</taxon>
        <taxon>Bacillati</taxon>
        <taxon>Bacillota</taxon>
        <taxon>Bacilli</taxon>
        <taxon>Lactobacillales</taxon>
        <taxon>Lactobacillaceae</taxon>
        <taxon>Companilactobacillus</taxon>
        <taxon>Companilactobacillus bobalius</taxon>
    </lineage>
</organism>
<dbReference type="SMART" id="SM01134">
    <property type="entry name" value="DeoRC"/>
    <property type="match status" value="1"/>
</dbReference>
<dbReference type="InterPro" id="IPR050313">
    <property type="entry name" value="Carb_Metab_HTH_regulators"/>
</dbReference>
<dbReference type="PATRIC" id="fig|1423788.3.peg.311"/>
<evidence type="ECO:0000256" key="1">
    <source>
        <dbReference type="ARBA" id="ARBA00023015"/>
    </source>
</evidence>
<dbReference type="PROSITE" id="PS00894">
    <property type="entry name" value="HTH_DEOR_1"/>
    <property type="match status" value="1"/>
</dbReference>
<reference evidence="5 6" key="1">
    <citation type="journal article" date="2015" name="Genome Announc.">
        <title>Expanding the biotechnology potential of lactobacilli through comparative genomics of 213 strains and associated genera.</title>
        <authorList>
            <person name="Sun Z."/>
            <person name="Harris H.M."/>
            <person name="McCann A."/>
            <person name="Guo C."/>
            <person name="Argimon S."/>
            <person name="Zhang W."/>
            <person name="Yang X."/>
            <person name="Jeffery I.B."/>
            <person name="Cooney J.C."/>
            <person name="Kagawa T.F."/>
            <person name="Liu W."/>
            <person name="Song Y."/>
            <person name="Salvetti E."/>
            <person name="Wrobel A."/>
            <person name="Rasinkangas P."/>
            <person name="Parkhill J."/>
            <person name="Rea M.C."/>
            <person name="O'Sullivan O."/>
            <person name="Ritari J."/>
            <person name="Douillard F.P."/>
            <person name="Paul Ross R."/>
            <person name="Yang R."/>
            <person name="Briner A.E."/>
            <person name="Felis G.E."/>
            <person name="de Vos W.M."/>
            <person name="Barrangou R."/>
            <person name="Klaenhammer T.R."/>
            <person name="Caufield P.W."/>
            <person name="Cui Y."/>
            <person name="Zhang H."/>
            <person name="O'Toole P.W."/>
        </authorList>
    </citation>
    <scope>NUCLEOTIDE SEQUENCE [LARGE SCALE GENOMIC DNA]</scope>
    <source>
        <strain evidence="5 6">DSM 19674</strain>
    </source>
</reference>
<dbReference type="GO" id="GO:0003700">
    <property type="term" value="F:DNA-binding transcription factor activity"/>
    <property type="evidence" value="ECO:0007669"/>
    <property type="project" value="InterPro"/>
</dbReference>
<protein>
    <submittedName>
        <fullName evidence="5">DeoR family transcriptional regulator</fullName>
    </submittedName>
</protein>
<dbReference type="STRING" id="1423788.FC78_GL000302"/>
<feature type="domain" description="HTH deoR-type" evidence="4">
    <location>
        <begin position="3"/>
        <end position="58"/>
    </location>
</feature>
<dbReference type="PROSITE" id="PS51000">
    <property type="entry name" value="HTH_DEOR_2"/>
    <property type="match status" value="1"/>
</dbReference>
<dbReference type="InterPro" id="IPR036390">
    <property type="entry name" value="WH_DNA-bd_sf"/>
</dbReference>
<dbReference type="RefSeq" id="WP_056954436.1">
    <property type="nucleotide sequence ID" value="NZ_AZDY01000041.1"/>
</dbReference>
<dbReference type="Gene3D" id="1.10.10.10">
    <property type="entry name" value="Winged helix-like DNA-binding domain superfamily/Winged helix DNA-binding domain"/>
    <property type="match status" value="1"/>
</dbReference>
<evidence type="ECO:0000313" key="6">
    <source>
        <dbReference type="Proteomes" id="UP000051515"/>
    </source>
</evidence>
<dbReference type="InterPro" id="IPR014036">
    <property type="entry name" value="DeoR-like_C"/>
</dbReference>
<dbReference type="InterPro" id="IPR018356">
    <property type="entry name" value="Tscrpt_reg_HTH_DeoR_CS"/>
</dbReference>
<dbReference type="InterPro" id="IPR036388">
    <property type="entry name" value="WH-like_DNA-bd_sf"/>
</dbReference>
<proteinExistence type="predicted"/>
<evidence type="ECO:0000256" key="2">
    <source>
        <dbReference type="ARBA" id="ARBA00023125"/>
    </source>
</evidence>
<dbReference type="SUPFAM" id="SSF100950">
    <property type="entry name" value="NagB/RpiA/CoA transferase-like"/>
    <property type="match status" value="1"/>
</dbReference>
<keyword evidence="6" id="KW-1185">Reference proteome</keyword>
<comment type="caution">
    <text evidence="5">The sequence shown here is derived from an EMBL/GenBank/DDBJ whole genome shotgun (WGS) entry which is preliminary data.</text>
</comment>
<dbReference type="SMART" id="SM00420">
    <property type="entry name" value="HTH_DEOR"/>
    <property type="match status" value="1"/>
</dbReference>
<accession>A0A0R1KF33</accession>
<sequence>MYQAQRTDAMLDLLNHQEILTTEMMIERFKVSRDTVRRDFTKLADEGKVKRVHGGIMRLESEKEAFSFNDRIKEFTESKKHIAGLARTFIKSNQTDFFDVSTVVLQLAQMTDVAMTIYTHSLDNSIMLSTNEKVDLHTLGGKFFPKNRFFYSLDEAMILKNISFDVAFIGAAGLKDGQVSFENQEDAQVKRLLLSHAKQKIILAESTKFQKSATYSIGTLADFDYLITDKKPAKQIISTINVKY</sequence>
<gene>
    <name evidence="5" type="ORF">FC78_GL000302</name>
</gene>
<dbReference type="PRINTS" id="PR00037">
    <property type="entry name" value="HTHLACR"/>
</dbReference>
<dbReference type="PANTHER" id="PTHR30363:SF51">
    <property type="entry name" value="HTH-TYPE TRANSCRIPTIONAL REPRESSOR GLCR"/>
    <property type="match status" value="1"/>
</dbReference>
<evidence type="ECO:0000256" key="3">
    <source>
        <dbReference type="ARBA" id="ARBA00023163"/>
    </source>
</evidence>
<dbReference type="OrthoDB" id="9798651at2"/>
<keyword evidence="1" id="KW-0805">Transcription regulation</keyword>
<dbReference type="Proteomes" id="UP000051515">
    <property type="component" value="Unassembled WGS sequence"/>
</dbReference>
<dbReference type="Pfam" id="PF00455">
    <property type="entry name" value="DeoRC"/>
    <property type="match status" value="1"/>
</dbReference>
<dbReference type="Pfam" id="PF08220">
    <property type="entry name" value="HTH_DeoR"/>
    <property type="match status" value="1"/>
</dbReference>
<keyword evidence="2" id="KW-0238">DNA-binding</keyword>
<dbReference type="InterPro" id="IPR001034">
    <property type="entry name" value="DeoR_HTH"/>
</dbReference>
<dbReference type="EMBL" id="AZDY01000041">
    <property type="protein sequence ID" value="KRK82000.1"/>
    <property type="molecule type" value="Genomic_DNA"/>
</dbReference>
<dbReference type="AlphaFoldDB" id="A0A0R1KF33"/>
<dbReference type="InterPro" id="IPR037171">
    <property type="entry name" value="NagB/RpiA_transferase-like"/>
</dbReference>